<keyword evidence="5" id="KW-0769">Symport</keyword>
<evidence type="ECO:0000256" key="4">
    <source>
        <dbReference type="ARBA" id="ARBA00022692"/>
    </source>
</evidence>
<dbReference type="InterPro" id="IPR011701">
    <property type="entry name" value="MFS"/>
</dbReference>
<comment type="subcellular location">
    <subcellularLocation>
        <location evidence="1">Cell membrane</location>
        <topology evidence="1">Multi-pass membrane protein</topology>
    </subcellularLocation>
</comment>
<feature type="domain" description="Major facilitator superfamily (MFS) profile" evidence="9">
    <location>
        <begin position="30"/>
        <end position="436"/>
    </location>
</feature>
<keyword evidence="7 8" id="KW-0472">Membrane</keyword>
<feature type="transmembrane region" description="Helical" evidence="8">
    <location>
        <begin position="102"/>
        <end position="126"/>
    </location>
</feature>
<evidence type="ECO:0000256" key="8">
    <source>
        <dbReference type="SAM" id="Phobius"/>
    </source>
</evidence>
<evidence type="ECO:0000259" key="9">
    <source>
        <dbReference type="PROSITE" id="PS50850"/>
    </source>
</evidence>
<organism evidence="10 11">
    <name type="scientific">Cupriavidus basilensis OR16</name>
    <dbReference type="NCBI Taxonomy" id="1127483"/>
    <lineage>
        <taxon>Bacteria</taxon>
        <taxon>Pseudomonadati</taxon>
        <taxon>Pseudomonadota</taxon>
        <taxon>Betaproteobacteria</taxon>
        <taxon>Burkholderiales</taxon>
        <taxon>Burkholderiaceae</taxon>
        <taxon>Cupriavidus</taxon>
    </lineage>
</organism>
<dbReference type="PANTHER" id="PTHR43528:SF3">
    <property type="entry name" value="CITRATE-PROTON SYMPORTER"/>
    <property type="match status" value="1"/>
</dbReference>
<dbReference type="PATRIC" id="fig|1127483.3.peg.1604"/>
<evidence type="ECO:0000256" key="1">
    <source>
        <dbReference type="ARBA" id="ARBA00004651"/>
    </source>
</evidence>
<gene>
    <name evidence="10" type="ORF">OR16_07986</name>
</gene>
<feature type="transmembrane region" description="Helical" evidence="8">
    <location>
        <begin position="342"/>
        <end position="360"/>
    </location>
</feature>
<feature type="transmembrane region" description="Helical" evidence="8">
    <location>
        <begin position="177"/>
        <end position="196"/>
    </location>
</feature>
<comment type="caution">
    <text evidence="10">The sequence shown here is derived from an EMBL/GenBank/DDBJ whole genome shotgun (WGS) entry which is preliminary data.</text>
</comment>
<name>H1S1Q4_9BURK</name>
<dbReference type="PANTHER" id="PTHR43528">
    <property type="entry name" value="ALPHA-KETOGLUTARATE PERMEASE"/>
    <property type="match status" value="1"/>
</dbReference>
<dbReference type="RefSeq" id="WP_006157325.1">
    <property type="nucleotide sequence ID" value="NZ_AHJE01000017.1"/>
</dbReference>
<feature type="transmembrane region" description="Helical" evidence="8">
    <location>
        <begin position="132"/>
        <end position="156"/>
    </location>
</feature>
<keyword evidence="4 8" id="KW-0812">Transmembrane</keyword>
<evidence type="ECO:0000256" key="7">
    <source>
        <dbReference type="ARBA" id="ARBA00023136"/>
    </source>
</evidence>
<dbReference type="GO" id="GO:0015293">
    <property type="term" value="F:symporter activity"/>
    <property type="evidence" value="ECO:0007669"/>
    <property type="project" value="UniProtKB-KW"/>
</dbReference>
<dbReference type="SUPFAM" id="SSF103473">
    <property type="entry name" value="MFS general substrate transporter"/>
    <property type="match status" value="1"/>
</dbReference>
<evidence type="ECO:0000256" key="6">
    <source>
        <dbReference type="ARBA" id="ARBA00022989"/>
    </source>
</evidence>
<feature type="transmembrane region" description="Helical" evidence="8">
    <location>
        <begin position="381"/>
        <end position="404"/>
    </location>
</feature>
<dbReference type="InterPro" id="IPR020846">
    <property type="entry name" value="MFS_dom"/>
</dbReference>
<evidence type="ECO:0000313" key="11">
    <source>
        <dbReference type="Proteomes" id="UP000005808"/>
    </source>
</evidence>
<reference evidence="10 11" key="1">
    <citation type="journal article" date="2012" name="J. Bacteriol.">
        <title>De Novo Genome Project of Cupriavidus basilensis OR16.</title>
        <authorList>
            <person name="Cserhati M."/>
            <person name="Kriszt B."/>
            <person name="Szoboszlay S."/>
            <person name="Toth A."/>
            <person name="Szabo I."/>
            <person name="Tancsics A."/>
            <person name="Nagy I."/>
            <person name="Horvath B."/>
            <person name="Nagy I."/>
            <person name="Kukolya J."/>
        </authorList>
    </citation>
    <scope>NUCLEOTIDE SEQUENCE [LARGE SCALE GENOMIC DNA]</scope>
    <source>
        <strain evidence="10 11">OR16</strain>
    </source>
</reference>
<protein>
    <submittedName>
        <fullName evidence="10">Major facilitator superfamily protein</fullName>
    </submittedName>
</protein>
<keyword evidence="6 8" id="KW-1133">Transmembrane helix</keyword>
<dbReference type="Gene3D" id="1.20.1250.20">
    <property type="entry name" value="MFS general substrate transporter like domains"/>
    <property type="match status" value="2"/>
</dbReference>
<evidence type="ECO:0000256" key="5">
    <source>
        <dbReference type="ARBA" id="ARBA00022847"/>
    </source>
</evidence>
<feature type="transmembrane region" description="Helical" evidence="8">
    <location>
        <begin position="410"/>
        <end position="430"/>
    </location>
</feature>
<keyword evidence="3" id="KW-1003">Cell membrane</keyword>
<proteinExistence type="predicted"/>
<accession>H1S1Q4</accession>
<evidence type="ECO:0000256" key="3">
    <source>
        <dbReference type="ARBA" id="ARBA00022475"/>
    </source>
</evidence>
<evidence type="ECO:0000256" key="2">
    <source>
        <dbReference type="ARBA" id="ARBA00022448"/>
    </source>
</evidence>
<feature type="transmembrane region" description="Helical" evidence="8">
    <location>
        <begin position="42"/>
        <end position="60"/>
    </location>
</feature>
<dbReference type="Pfam" id="PF07690">
    <property type="entry name" value="MFS_1"/>
    <property type="match status" value="1"/>
</dbReference>
<dbReference type="PROSITE" id="PS50850">
    <property type="entry name" value="MFS"/>
    <property type="match status" value="1"/>
</dbReference>
<feature type="transmembrane region" description="Helical" evidence="8">
    <location>
        <begin position="202"/>
        <end position="221"/>
    </location>
</feature>
<dbReference type="OrthoDB" id="6766492at2"/>
<dbReference type="InterPro" id="IPR036259">
    <property type="entry name" value="MFS_trans_sf"/>
</dbReference>
<dbReference type="AlphaFoldDB" id="H1S1Q4"/>
<dbReference type="GO" id="GO:0005886">
    <property type="term" value="C:plasma membrane"/>
    <property type="evidence" value="ECO:0007669"/>
    <property type="project" value="UniProtKB-SubCell"/>
</dbReference>
<keyword evidence="2" id="KW-0813">Transport</keyword>
<feature type="transmembrane region" description="Helical" evidence="8">
    <location>
        <begin position="66"/>
        <end position="90"/>
    </location>
</feature>
<feature type="transmembrane region" description="Helical" evidence="8">
    <location>
        <begin position="253"/>
        <end position="272"/>
    </location>
</feature>
<evidence type="ECO:0000313" key="10">
    <source>
        <dbReference type="EMBL" id="EHP43629.1"/>
    </source>
</evidence>
<dbReference type="InterPro" id="IPR051084">
    <property type="entry name" value="H+-coupled_symporters"/>
</dbReference>
<sequence>MNDATLPAAPSLAPSLAMPASPARQSQSRLIAACSIGNALEMYDFTVYSFFALLIGKLFFPSDSAYGSLLLAVATFGIGFVMRPLGGFVIGNYADRHGRKAAMTLTIGLMVIGTMCLAFAPTYAFAGLFGPVMIVAGRLLQGFSLGGEIGASTAMLMESGGVKGRGFRVSWQLGSQGIAATLGALTAAILYGVLPQASLESWGWRVPFVLGLLIAPVGLYIRAHLDETHTAEAHAPSPLGTLFREHGGTVVKGILTIIGGTVATYLVVYFMPTYMIRELHLPPSLSLLSGCATGVVCLVMSLVAGTLADRMPRRKPLVLGSMAFTLVCLYPAFWLMTHYPSVPLVLSLSALLTASVYLGSTPMLLMMMELLPANVRASGLSVIYAVGVTVFGGSCQFIVTWMLAKTGNPMAPAFYMMACGAVTILAVLTIRRPLTLPSSTWPGWPTCSKG</sequence>
<dbReference type="Proteomes" id="UP000005808">
    <property type="component" value="Unassembled WGS sequence"/>
</dbReference>
<feature type="transmembrane region" description="Helical" evidence="8">
    <location>
        <begin position="284"/>
        <end position="305"/>
    </location>
</feature>
<feature type="transmembrane region" description="Helical" evidence="8">
    <location>
        <begin position="317"/>
        <end position="336"/>
    </location>
</feature>
<dbReference type="EMBL" id="AHJE01000017">
    <property type="protein sequence ID" value="EHP43629.1"/>
    <property type="molecule type" value="Genomic_DNA"/>
</dbReference>